<name>A0ACA9LU68_9GLOM</name>
<dbReference type="EMBL" id="CAJVPM010007984">
    <property type="protein sequence ID" value="CAG8550810.1"/>
    <property type="molecule type" value="Genomic_DNA"/>
</dbReference>
<accession>A0ACA9LU68</accession>
<reference evidence="1" key="1">
    <citation type="submission" date="2021-06" db="EMBL/GenBank/DDBJ databases">
        <authorList>
            <person name="Kallberg Y."/>
            <person name="Tangrot J."/>
            <person name="Rosling A."/>
        </authorList>
    </citation>
    <scope>NUCLEOTIDE SEQUENCE</scope>
    <source>
        <strain evidence="1">AU212A</strain>
    </source>
</reference>
<organism evidence="1 2">
    <name type="scientific">Scutellospora calospora</name>
    <dbReference type="NCBI Taxonomy" id="85575"/>
    <lineage>
        <taxon>Eukaryota</taxon>
        <taxon>Fungi</taxon>
        <taxon>Fungi incertae sedis</taxon>
        <taxon>Mucoromycota</taxon>
        <taxon>Glomeromycotina</taxon>
        <taxon>Glomeromycetes</taxon>
        <taxon>Diversisporales</taxon>
        <taxon>Gigasporaceae</taxon>
        <taxon>Scutellospora</taxon>
    </lineage>
</organism>
<keyword evidence="2" id="KW-1185">Reference proteome</keyword>
<gene>
    <name evidence="1" type="ORF">SCALOS_LOCUS5173</name>
</gene>
<sequence>VPTSTITTQSSKKRKRVAIFISNPSSIYTIDIDQEILNFSNFDHLTEDISTSSNLPPPPEDTSYQS</sequence>
<evidence type="ECO:0000313" key="2">
    <source>
        <dbReference type="Proteomes" id="UP000789860"/>
    </source>
</evidence>
<proteinExistence type="predicted"/>
<comment type="caution">
    <text evidence="1">The sequence shown here is derived from an EMBL/GenBank/DDBJ whole genome shotgun (WGS) entry which is preliminary data.</text>
</comment>
<protein>
    <submittedName>
        <fullName evidence="1">1483_t:CDS:1</fullName>
    </submittedName>
</protein>
<dbReference type="Proteomes" id="UP000789860">
    <property type="component" value="Unassembled WGS sequence"/>
</dbReference>
<feature type="non-terminal residue" evidence="1">
    <location>
        <position position="1"/>
    </location>
</feature>
<evidence type="ECO:0000313" key="1">
    <source>
        <dbReference type="EMBL" id="CAG8550810.1"/>
    </source>
</evidence>